<dbReference type="InterPro" id="IPR027417">
    <property type="entry name" value="P-loop_NTPase"/>
</dbReference>
<feature type="domain" description="FtsK" evidence="12">
    <location>
        <begin position="470"/>
        <end position="676"/>
    </location>
</feature>
<dbReference type="EMBL" id="QVIG01000001">
    <property type="protein sequence ID" value="RGD62130.1"/>
    <property type="molecule type" value="Genomic_DNA"/>
</dbReference>
<reference evidence="13 14" key="1">
    <citation type="submission" date="2018-08" db="EMBL/GenBank/DDBJ databases">
        <title>Diversity &amp; Physiological Properties of Lignin-Decomposing Actinobacteria from Soil.</title>
        <authorList>
            <person name="Roh S.G."/>
            <person name="Kim S.B."/>
        </authorList>
    </citation>
    <scope>NUCLEOTIDE SEQUENCE [LARGE SCALE GENOMIC DNA]</scope>
    <source>
        <strain evidence="13 14">MMS17-GH009</strain>
    </source>
</reference>
<evidence type="ECO:0000259" key="12">
    <source>
        <dbReference type="PROSITE" id="PS50901"/>
    </source>
</evidence>
<comment type="subcellular location">
    <subcellularLocation>
        <location evidence="1">Cell membrane</location>
        <topology evidence="1">Multi-pass membrane protein</topology>
    </subcellularLocation>
</comment>
<accession>A0A373A3F6</accession>
<evidence type="ECO:0000256" key="9">
    <source>
        <dbReference type="PROSITE-ProRule" id="PRU00289"/>
    </source>
</evidence>
<dbReference type="InterPro" id="IPR023837">
    <property type="entry name" value="EccCb-like_Actinobacteria"/>
</dbReference>
<dbReference type="InterPro" id="IPR003593">
    <property type="entry name" value="AAA+_ATPase"/>
</dbReference>
<evidence type="ECO:0000256" key="6">
    <source>
        <dbReference type="ARBA" id="ARBA00022840"/>
    </source>
</evidence>
<keyword evidence="8 11" id="KW-0472">Membrane</keyword>
<keyword evidence="4" id="KW-0677">Repeat</keyword>
<feature type="region of interest" description="Disordered" evidence="10">
    <location>
        <begin position="1"/>
        <end position="35"/>
    </location>
</feature>
<sequence length="1342" mass="143965">MSRIPFHRPTRALPPALPDQRVVLPAPPQTPQGANSSASTWLSLLLPLMSSISMAAYMVMYRNPLLIALGVGFVLISIAATLAVRHQMRSATRQTKDRQRERYLRYLTDVKKTARQVADSQRLAAGWLHPSPERLWALAERRRRVWERRATDKDFLQLRLGQGQGPLATPIQLGTRNDPLAEYDEQTHAAAQRVVDQAGTVGRQPALVDLVRTGVLSLLGPADRTRALARSLLCQLAVLHAPDDVTVVVCTGGDPDWEWAKWLPHTHEAGAPGPAGVVPLVAAEFEALADALEGAITRAQAERTTRRPVLAGAPAPVMRRLVVLLDPYDPAAAWARGPVATSLLESAGPDLGITVICLVGAERDEPTRTEVRARVGEDGSLVLEGRNTELYSRVEGAVADAPAPELCELTARALAPLSLSEEPEQLLARTITLPEMLGTPDVAAFDPSVSWIPAGDERLLRLPIGLSGEGDPVLLDLKESAQGGMGPHGLIVGATGSGKSELLRTMVTGLAMTHSPELLSLVLVDFKGGATFAGVTGLPHVAGLITNLADDLSLVDRVRAALQGEQQRRQRLLRAAGNVDSLREYQLRQAAGQCDVDGKPLEPLPYLLIVVDEFGELLSQRSDFIDLFVQIGRVGRSLGMHLLLATQRLEEGRLRGLESHLSYRVCLRTFSAAESRAVIGTPDAYQLPPIPGSAYLKVDESVYQRFRVAHISGPYQEPGTGEDGAAAGLPVVPFELRTAPREEPEEPAESQPPALPAGPTEMEVAVDQVCRFGQSVHQVWLAPLPAAIPLDSLIGPVSEQPGRGRQAGLWPGTGRLAFPVGVLDLPLQQQQLPLQFDFERVHGNLALVGAPQTGKSTLLRTTVLSAMLTHTPDEVQFYGLDYGGGSLGPLEAAPHVGAVAGRRDEQRARRVLAELGLLVAAREQLFGELGIDSVAAFRALRKADRLPAGTRAADVFLLLDNWGAIRTELEGAEASVLDIASRGLGVGVHVIVTANRWADIRPNLRDSFSGRLELRLNEPTESEVSRQASRQVPNIQGRGIVSPGVLYQAVLPRLDGREGTDGLAEAQEDALGKIAASWPGAGAPPVLMLPDRVLLEDLDPAGTAGFAADEVPIGVGERDLAPVGLAMGPGDPHFLVFGDAGSGKSAFLRTWMAATAARSTAWESRFMVIDYRRSLLDAVPEDYIGAYAGDAAAAEAYVDQLVAKLAERMPPPGITAAQLRARDWWDGPELYVVVDDYDLVAVGHQSPLARLADYVTQAREIGLHVVLARRVAGVGRPLMSDPLLSRLKDLGTGGLILSGDPREGVLLGDQRAAQRPPGRGVLVRRSGPARLLQVALREEEPA</sequence>
<evidence type="ECO:0000256" key="3">
    <source>
        <dbReference type="ARBA" id="ARBA00022692"/>
    </source>
</evidence>
<feature type="domain" description="FtsK" evidence="12">
    <location>
        <begin position="1120"/>
        <end position="1305"/>
    </location>
</feature>
<evidence type="ECO:0000256" key="11">
    <source>
        <dbReference type="SAM" id="Phobius"/>
    </source>
</evidence>
<evidence type="ECO:0000256" key="7">
    <source>
        <dbReference type="ARBA" id="ARBA00022989"/>
    </source>
</evidence>
<evidence type="ECO:0000313" key="13">
    <source>
        <dbReference type="EMBL" id="RGD62130.1"/>
    </source>
</evidence>
<evidence type="ECO:0000313" key="14">
    <source>
        <dbReference type="Proteomes" id="UP000263377"/>
    </source>
</evidence>
<feature type="compositionally biased region" description="Basic residues" evidence="10">
    <location>
        <begin position="1"/>
        <end position="10"/>
    </location>
</feature>
<evidence type="ECO:0000256" key="4">
    <source>
        <dbReference type="ARBA" id="ARBA00022737"/>
    </source>
</evidence>
<feature type="domain" description="FtsK" evidence="12">
    <location>
        <begin position="831"/>
        <end position="1023"/>
    </location>
</feature>
<feature type="binding site" evidence="9">
    <location>
        <begin position="493"/>
        <end position="500"/>
    </location>
    <ligand>
        <name>ATP</name>
        <dbReference type="ChEBI" id="CHEBI:30616"/>
    </ligand>
</feature>
<name>A0A373A3F6_9ACTN</name>
<keyword evidence="3 11" id="KW-0812">Transmembrane</keyword>
<dbReference type="NCBIfam" id="TIGR03925">
    <property type="entry name" value="T7SS_EccC_b"/>
    <property type="match status" value="1"/>
</dbReference>
<dbReference type="GO" id="GO:0005524">
    <property type="term" value="F:ATP binding"/>
    <property type="evidence" value="ECO:0007669"/>
    <property type="project" value="UniProtKB-UniRule"/>
</dbReference>
<keyword evidence="2" id="KW-1003">Cell membrane</keyword>
<proteinExistence type="predicted"/>
<feature type="binding site" evidence="9">
    <location>
        <begin position="1138"/>
        <end position="1145"/>
    </location>
    <ligand>
        <name>ATP</name>
        <dbReference type="ChEBI" id="CHEBI:30616"/>
    </ligand>
</feature>
<comment type="caution">
    <text evidence="13">The sequence shown here is derived from an EMBL/GenBank/DDBJ whole genome shotgun (WGS) entry which is preliminary data.</text>
</comment>
<dbReference type="PROSITE" id="PS50901">
    <property type="entry name" value="FTSK"/>
    <property type="match status" value="3"/>
</dbReference>
<keyword evidence="14" id="KW-1185">Reference proteome</keyword>
<dbReference type="Proteomes" id="UP000263377">
    <property type="component" value="Unassembled WGS sequence"/>
</dbReference>
<protein>
    <submittedName>
        <fullName evidence="13">Type VII secretion protein EccCa</fullName>
    </submittedName>
</protein>
<dbReference type="InterPro" id="IPR050206">
    <property type="entry name" value="FtsK/SpoIIIE/SftA"/>
</dbReference>
<feature type="binding site" evidence="9">
    <location>
        <begin position="849"/>
        <end position="856"/>
    </location>
    <ligand>
        <name>ATP</name>
        <dbReference type="ChEBI" id="CHEBI:30616"/>
    </ligand>
</feature>
<dbReference type="GO" id="GO:0005886">
    <property type="term" value="C:plasma membrane"/>
    <property type="evidence" value="ECO:0007669"/>
    <property type="project" value="UniProtKB-SubCell"/>
</dbReference>
<evidence type="ECO:0000256" key="2">
    <source>
        <dbReference type="ARBA" id="ARBA00022475"/>
    </source>
</evidence>
<keyword evidence="5 9" id="KW-0547">Nucleotide-binding</keyword>
<dbReference type="PANTHER" id="PTHR22683:SF1">
    <property type="entry name" value="TYPE VII SECRETION SYSTEM PROTEIN ESSC"/>
    <property type="match status" value="1"/>
</dbReference>
<dbReference type="Pfam" id="PF01580">
    <property type="entry name" value="FtsK_SpoIIIE"/>
    <property type="match status" value="3"/>
</dbReference>
<dbReference type="RefSeq" id="WP_117490405.1">
    <property type="nucleotide sequence ID" value="NZ_QVIG01000001.1"/>
</dbReference>
<organism evidence="13 14">
    <name type="scientific">Kitasatospora xanthocidica</name>
    <dbReference type="NCBI Taxonomy" id="83382"/>
    <lineage>
        <taxon>Bacteria</taxon>
        <taxon>Bacillati</taxon>
        <taxon>Actinomycetota</taxon>
        <taxon>Actinomycetes</taxon>
        <taxon>Kitasatosporales</taxon>
        <taxon>Streptomycetaceae</taxon>
        <taxon>Kitasatospora</taxon>
    </lineage>
</organism>
<evidence type="ECO:0000256" key="10">
    <source>
        <dbReference type="SAM" id="MobiDB-lite"/>
    </source>
</evidence>
<evidence type="ECO:0000256" key="1">
    <source>
        <dbReference type="ARBA" id="ARBA00004651"/>
    </source>
</evidence>
<evidence type="ECO:0000256" key="5">
    <source>
        <dbReference type="ARBA" id="ARBA00022741"/>
    </source>
</evidence>
<gene>
    <name evidence="13" type="primary">eccCa</name>
    <name evidence="13" type="ORF">DR950_34190</name>
</gene>
<dbReference type="InterPro" id="IPR002543">
    <property type="entry name" value="FtsK_dom"/>
</dbReference>
<dbReference type="GO" id="GO:0003677">
    <property type="term" value="F:DNA binding"/>
    <property type="evidence" value="ECO:0007669"/>
    <property type="project" value="InterPro"/>
</dbReference>
<dbReference type="Gene3D" id="3.40.50.300">
    <property type="entry name" value="P-loop containing nucleotide triphosphate hydrolases"/>
    <property type="match status" value="4"/>
</dbReference>
<feature type="transmembrane region" description="Helical" evidence="11">
    <location>
        <begin position="65"/>
        <end position="84"/>
    </location>
</feature>
<dbReference type="SMART" id="SM00382">
    <property type="entry name" value="AAA"/>
    <property type="match status" value="3"/>
</dbReference>
<feature type="region of interest" description="Disordered" evidence="10">
    <location>
        <begin position="739"/>
        <end position="758"/>
    </location>
</feature>
<dbReference type="InterPro" id="IPR023836">
    <property type="entry name" value="EccCa-like_Actinobacteria"/>
</dbReference>
<keyword evidence="7 11" id="KW-1133">Transmembrane helix</keyword>
<dbReference type="NCBIfam" id="TIGR03924">
    <property type="entry name" value="T7SS_EccC_a"/>
    <property type="match status" value="1"/>
</dbReference>
<evidence type="ECO:0000256" key="8">
    <source>
        <dbReference type="ARBA" id="ARBA00023136"/>
    </source>
</evidence>
<keyword evidence="6 9" id="KW-0067">ATP-binding</keyword>
<dbReference type="SUPFAM" id="SSF52540">
    <property type="entry name" value="P-loop containing nucleoside triphosphate hydrolases"/>
    <property type="match status" value="3"/>
</dbReference>
<dbReference type="PANTHER" id="PTHR22683">
    <property type="entry name" value="SPORULATION PROTEIN RELATED"/>
    <property type="match status" value="1"/>
</dbReference>